<dbReference type="GeneID" id="20319524"/>
<dbReference type="KEGG" id="ovi:T265_05342"/>
<feature type="region of interest" description="Disordered" evidence="1">
    <location>
        <begin position="102"/>
        <end position="123"/>
    </location>
</feature>
<dbReference type="Proteomes" id="UP000054324">
    <property type="component" value="Unassembled WGS sequence"/>
</dbReference>
<sequence length="244" mass="27391">MGTPSGYEGETADMDRTFGLTEALPETRLVNRKGDCARTKSIASVTVMRLDFDRSVCGEVEVDGMEYMSVASSDIGARWTKWLEREFTDRKVRGSNVTSASRLPLPRLGQPGSIPALVQPSGGMAVRHRKDATAERMQDTKTEIRLIDTRQIFKTASAVVQEIHIKINNESFNCNTLLVPSCYATRRRHEGWDTNRMPKPRQGKSIGRGRVRTTDPAVICHINQSMHAFSMASFRETWMVVPTR</sequence>
<dbReference type="RefSeq" id="XP_009168597.1">
    <property type="nucleotide sequence ID" value="XM_009170333.1"/>
</dbReference>
<accession>A0A074ZJV6</accession>
<organism evidence="2 3">
    <name type="scientific">Opisthorchis viverrini</name>
    <name type="common">Southeast Asian liver fluke</name>
    <dbReference type="NCBI Taxonomy" id="6198"/>
    <lineage>
        <taxon>Eukaryota</taxon>
        <taxon>Metazoa</taxon>
        <taxon>Spiralia</taxon>
        <taxon>Lophotrochozoa</taxon>
        <taxon>Platyhelminthes</taxon>
        <taxon>Trematoda</taxon>
        <taxon>Digenea</taxon>
        <taxon>Opisthorchiida</taxon>
        <taxon>Opisthorchiata</taxon>
        <taxon>Opisthorchiidae</taxon>
        <taxon>Opisthorchis</taxon>
    </lineage>
</organism>
<evidence type="ECO:0000313" key="3">
    <source>
        <dbReference type="Proteomes" id="UP000054324"/>
    </source>
</evidence>
<keyword evidence="3" id="KW-1185">Reference proteome</keyword>
<gene>
    <name evidence="2" type="ORF">T265_05342</name>
</gene>
<dbReference type="AlphaFoldDB" id="A0A074ZJV6"/>
<reference evidence="2 3" key="1">
    <citation type="submission" date="2013-11" db="EMBL/GenBank/DDBJ databases">
        <title>Opisthorchis viverrini - life in the bile duct.</title>
        <authorList>
            <person name="Young N.D."/>
            <person name="Nagarajan N."/>
            <person name="Lin S.J."/>
            <person name="Korhonen P.K."/>
            <person name="Jex A.R."/>
            <person name="Hall R.S."/>
            <person name="Safavi-Hemami H."/>
            <person name="Kaewkong W."/>
            <person name="Bertrand D."/>
            <person name="Gao S."/>
            <person name="Seet Q."/>
            <person name="Wongkham S."/>
            <person name="Teh B.T."/>
            <person name="Wongkham C."/>
            <person name="Intapan P.M."/>
            <person name="Maleewong W."/>
            <person name="Yang X."/>
            <person name="Hu M."/>
            <person name="Wang Z."/>
            <person name="Hofmann A."/>
            <person name="Sternberg P.W."/>
            <person name="Tan P."/>
            <person name="Wang J."/>
            <person name="Gasser R.B."/>
        </authorList>
    </citation>
    <scope>NUCLEOTIDE SEQUENCE [LARGE SCALE GENOMIC DNA]</scope>
</reference>
<evidence type="ECO:0000256" key="1">
    <source>
        <dbReference type="SAM" id="MobiDB-lite"/>
    </source>
</evidence>
<name>A0A074ZJV6_OPIVI</name>
<protein>
    <submittedName>
        <fullName evidence="2">Uncharacterized protein</fullName>
    </submittedName>
</protein>
<dbReference type="EMBL" id="KL596718">
    <property type="protein sequence ID" value="KER27618.1"/>
    <property type="molecule type" value="Genomic_DNA"/>
</dbReference>
<proteinExistence type="predicted"/>
<dbReference type="CTD" id="20319524"/>
<evidence type="ECO:0000313" key="2">
    <source>
        <dbReference type="EMBL" id="KER27618.1"/>
    </source>
</evidence>